<organism evidence="2">
    <name type="scientific">Candidatus Kentrum sp. LPFa</name>
    <dbReference type="NCBI Taxonomy" id="2126335"/>
    <lineage>
        <taxon>Bacteria</taxon>
        <taxon>Pseudomonadati</taxon>
        <taxon>Pseudomonadota</taxon>
        <taxon>Gammaproteobacteria</taxon>
        <taxon>Candidatus Kentrum</taxon>
    </lineage>
</organism>
<name>A0A450W249_9GAMM</name>
<proteinExistence type="predicted"/>
<dbReference type="EMBL" id="CAADFK010000019">
    <property type="protein sequence ID" value="VFK11072.1"/>
    <property type="molecule type" value="Genomic_DNA"/>
</dbReference>
<dbReference type="AlphaFoldDB" id="A0A450W249"/>
<protein>
    <submittedName>
        <fullName evidence="2">Uncharacterized protein</fullName>
    </submittedName>
</protein>
<evidence type="ECO:0000256" key="1">
    <source>
        <dbReference type="SAM" id="MobiDB-lite"/>
    </source>
</evidence>
<reference evidence="2" key="1">
    <citation type="submission" date="2019-02" db="EMBL/GenBank/DDBJ databases">
        <authorList>
            <person name="Gruber-Vodicka R. H."/>
            <person name="Seah K. B. B."/>
        </authorList>
    </citation>
    <scope>NUCLEOTIDE SEQUENCE</scope>
    <source>
        <strain evidence="2">BECK_S313</strain>
    </source>
</reference>
<feature type="region of interest" description="Disordered" evidence="1">
    <location>
        <begin position="60"/>
        <end position="95"/>
    </location>
</feature>
<gene>
    <name evidence="2" type="ORF">BECKLPF1236B_GA0070989_101915</name>
</gene>
<feature type="compositionally biased region" description="Polar residues" evidence="1">
    <location>
        <begin position="86"/>
        <end position="95"/>
    </location>
</feature>
<sequence length="95" mass="10878">MGGKRLVRTPTRTRPERFVHKVLGNIAETELCHPWLLDSANPWRNDGDDFNVTTTPMAPLRFGKKAGNQDQEWDTTHEFFEEPQISEASPESNEP</sequence>
<evidence type="ECO:0000313" key="2">
    <source>
        <dbReference type="EMBL" id="VFK11072.1"/>
    </source>
</evidence>
<accession>A0A450W249</accession>